<reference evidence="1" key="1">
    <citation type="submission" date="2023-03" db="EMBL/GenBank/DDBJ databases">
        <title>Massive genome expansion in bonnet fungi (Mycena s.s.) driven by repeated elements and novel gene families across ecological guilds.</title>
        <authorList>
            <consortium name="Lawrence Berkeley National Laboratory"/>
            <person name="Harder C.B."/>
            <person name="Miyauchi S."/>
            <person name="Viragh M."/>
            <person name="Kuo A."/>
            <person name="Thoen E."/>
            <person name="Andreopoulos B."/>
            <person name="Lu D."/>
            <person name="Skrede I."/>
            <person name="Drula E."/>
            <person name="Henrissat B."/>
            <person name="Morin E."/>
            <person name="Kohler A."/>
            <person name="Barry K."/>
            <person name="LaButti K."/>
            <person name="Morin E."/>
            <person name="Salamov A."/>
            <person name="Lipzen A."/>
            <person name="Mereny Z."/>
            <person name="Hegedus B."/>
            <person name="Baldrian P."/>
            <person name="Stursova M."/>
            <person name="Weitz H."/>
            <person name="Taylor A."/>
            <person name="Grigoriev I.V."/>
            <person name="Nagy L.G."/>
            <person name="Martin F."/>
            <person name="Kauserud H."/>
        </authorList>
    </citation>
    <scope>NUCLEOTIDE SEQUENCE</scope>
    <source>
        <strain evidence="1">CBHHK182m</strain>
    </source>
</reference>
<keyword evidence="2" id="KW-1185">Reference proteome</keyword>
<proteinExistence type="predicted"/>
<dbReference type="EMBL" id="JARKIB010000001">
    <property type="protein sequence ID" value="KAJ7786429.1"/>
    <property type="molecule type" value="Genomic_DNA"/>
</dbReference>
<accession>A0AAD7KIN7</accession>
<dbReference type="Proteomes" id="UP001215598">
    <property type="component" value="Unassembled WGS sequence"/>
</dbReference>
<protein>
    <submittedName>
        <fullName evidence="1">Uncharacterized protein</fullName>
    </submittedName>
</protein>
<dbReference type="AlphaFoldDB" id="A0AAD7KIN7"/>
<evidence type="ECO:0000313" key="1">
    <source>
        <dbReference type="EMBL" id="KAJ7786429.1"/>
    </source>
</evidence>
<name>A0AAD7KIN7_9AGAR</name>
<sequence>MYGAHVPATTRKADCAVAIMEAFPLNPPEAFLLLGKDGMALRSLGIQFRLSMKYVQNPQSLIVEGKAIVEDVFELPENKPIGSHLFQPISRLSGAYLTSFGESKVFLSSGNAVSGLDVFSVGSSSVAFPHDYALYPFLSPRSLSWTVSASGVFRMRRVEDWLGNGVSEDLRQTGGLLKGGGRIMSLQLKESDLRQSLLADILPPASNSSRAVIASSCPFDLPAKLAGEYCSTGAIARTMEASHQVLHRLIYRSVNGVDDAPKIIKVEVVLPRTVEESLATDPALGRPRCWVGQRLDLDVLMPDRPADIRFSVLDSIDLAPGQWPVVLEEYLSTLRAFQNSLSYQDPDASQPEAPLSFRYQDVNYVLQSNSSVRQNIERTDTAGSPSVKVVTESSLDLEGNHKSASCEVRHSFSCSWTDPDEVSR</sequence>
<organism evidence="1 2">
    <name type="scientific">Mycena metata</name>
    <dbReference type="NCBI Taxonomy" id="1033252"/>
    <lineage>
        <taxon>Eukaryota</taxon>
        <taxon>Fungi</taxon>
        <taxon>Dikarya</taxon>
        <taxon>Basidiomycota</taxon>
        <taxon>Agaricomycotina</taxon>
        <taxon>Agaricomycetes</taxon>
        <taxon>Agaricomycetidae</taxon>
        <taxon>Agaricales</taxon>
        <taxon>Marasmiineae</taxon>
        <taxon>Mycenaceae</taxon>
        <taxon>Mycena</taxon>
    </lineage>
</organism>
<gene>
    <name evidence="1" type="ORF">B0H16DRAFT_1446179</name>
</gene>
<evidence type="ECO:0000313" key="2">
    <source>
        <dbReference type="Proteomes" id="UP001215598"/>
    </source>
</evidence>
<comment type="caution">
    <text evidence="1">The sequence shown here is derived from an EMBL/GenBank/DDBJ whole genome shotgun (WGS) entry which is preliminary data.</text>
</comment>